<evidence type="ECO:0000256" key="1">
    <source>
        <dbReference type="SAM" id="Phobius"/>
    </source>
</evidence>
<keyword evidence="1" id="KW-0812">Transmembrane</keyword>
<keyword evidence="1" id="KW-0472">Membrane</keyword>
<feature type="transmembrane region" description="Helical" evidence="1">
    <location>
        <begin position="92"/>
        <end position="110"/>
    </location>
</feature>
<protein>
    <submittedName>
        <fullName evidence="2">Uncharacterized protein</fullName>
    </submittedName>
</protein>
<keyword evidence="1" id="KW-1133">Transmembrane helix</keyword>
<dbReference type="EMBL" id="BARU01020686">
    <property type="protein sequence ID" value="GAH51846.1"/>
    <property type="molecule type" value="Genomic_DNA"/>
</dbReference>
<accession>X1G1Q9</accession>
<sequence length="129" mass="14404">MIPVGYSGVVVVATMSDSIIPYIGEILLDLPNRGIHIGFIEKWYLINPLALLGVTIAYFWTRSKFPHTVHVLLSTWASLFHIIMALSGNLDWISSIVIVVFLFIAVWIPACGSDIVYPLLFVKDSEENV</sequence>
<gene>
    <name evidence="2" type="ORF">S03H2_33935</name>
</gene>
<dbReference type="AlphaFoldDB" id="X1G1Q9"/>
<organism evidence="2">
    <name type="scientific">marine sediment metagenome</name>
    <dbReference type="NCBI Taxonomy" id="412755"/>
    <lineage>
        <taxon>unclassified sequences</taxon>
        <taxon>metagenomes</taxon>
        <taxon>ecological metagenomes</taxon>
    </lineage>
</organism>
<feature type="transmembrane region" description="Helical" evidence="1">
    <location>
        <begin position="68"/>
        <end position="86"/>
    </location>
</feature>
<reference evidence="2" key="1">
    <citation type="journal article" date="2014" name="Front. Microbiol.">
        <title>High frequency of phylogenetically diverse reductive dehalogenase-homologous genes in deep subseafloor sedimentary metagenomes.</title>
        <authorList>
            <person name="Kawai M."/>
            <person name="Futagami T."/>
            <person name="Toyoda A."/>
            <person name="Takaki Y."/>
            <person name="Nishi S."/>
            <person name="Hori S."/>
            <person name="Arai W."/>
            <person name="Tsubouchi T."/>
            <person name="Morono Y."/>
            <person name="Uchiyama I."/>
            <person name="Ito T."/>
            <person name="Fujiyama A."/>
            <person name="Inagaki F."/>
            <person name="Takami H."/>
        </authorList>
    </citation>
    <scope>NUCLEOTIDE SEQUENCE</scope>
    <source>
        <strain evidence="2">Expedition CK06-06</strain>
    </source>
</reference>
<name>X1G1Q9_9ZZZZ</name>
<evidence type="ECO:0000313" key="2">
    <source>
        <dbReference type="EMBL" id="GAH51846.1"/>
    </source>
</evidence>
<proteinExistence type="predicted"/>
<comment type="caution">
    <text evidence="2">The sequence shown here is derived from an EMBL/GenBank/DDBJ whole genome shotgun (WGS) entry which is preliminary data.</text>
</comment>
<feature type="transmembrane region" description="Helical" evidence="1">
    <location>
        <begin position="43"/>
        <end position="61"/>
    </location>
</feature>